<protein>
    <submittedName>
        <fullName evidence="5">Amino acid/amide ABC transporter substrate-binding protein, HAAT family</fullName>
    </submittedName>
</protein>
<gene>
    <name evidence="5" type="ORF">SAMN06295970_13622</name>
</gene>
<sequence length="404" mass="43756">MQLKKILKRTMLGSALAAALIASTPGLAAENVIKIGFITDMSGPYADFDGPGGVEAIKMAIADFGGSVNGKKIELVAIDHQNKADIAASRAREWFDKEGVEMLIGGSNSAANLAMAKVAADKKKVFISAGSGTTRLTNEECNPYTIQYAYDTAALARGTGAALTKQGGKTWYFLTVDYAFGTSLEKDTSDVVKANGGKVLGSVKHPLSASDFSSFLLQAQASKAQVLGLANAGGDVVNAIKAAHEFGIDKTMKLASLLVFINDIHALGLPMAQGMYLTDGWYWDMNDDTRKWANRYFEKMKKMPSMFQAADASATTQYLNAVKATGGTDADKVMDYLKKTKINDFFTKNGVVRPDGRMVHDMYLMQVKTPAESKRPWDYYKLIQTIPGEQAYMTKAESTCALWK</sequence>
<dbReference type="PANTHER" id="PTHR30483:SF6">
    <property type="entry name" value="PERIPLASMIC BINDING PROTEIN OF ABC TRANSPORTER FOR NATURAL AMINO ACIDS"/>
    <property type="match status" value="1"/>
</dbReference>
<feature type="domain" description="Leucine-binding protein" evidence="4">
    <location>
        <begin position="33"/>
        <end position="368"/>
    </location>
</feature>
<comment type="caution">
    <text evidence="5">The sequence shown here is derived from an EMBL/GenBank/DDBJ whole genome shotgun (WGS) entry which is preliminary data.</text>
</comment>
<evidence type="ECO:0000256" key="1">
    <source>
        <dbReference type="ARBA" id="ARBA00010062"/>
    </source>
</evidence>
<dbReference type="InterPro" id="IPR028081">
    <property type="entry name" value="Leu-bd"/>
</dbReference>
<dbReference type="InterPro" id="IPR028082">
    <property type="entry name" value="Peripla_BP_I"/>
</dbReference>
<comment type="similarity">
    <text evidence="1">Belongs to the leucine-binding protein family.</text>
</comment>
<evidence type="ECO:0000313" key="6">
    <source>
        <dbReference type="Proteomes" id="UP001158049"/>
    </source>
</evidence>
<dbReference type="PANTHER" id="PTHR30483">
    <property type="entry name" value="LEUCINE-SPECIFIC-BINDING PROTEIN"/>
    <property type="match status" value="1"/>
</dbReference>
<organism evidence="5 6">
    <name type="scientific">Noviherbaspirillum suwonense</name>
    <dbReference type="NCBI Taxonomy" id="1224511"/>
    <lineage>
        <taxon>Bacteria</taxon>
        <taxon>Pseudomonadati</taxon>
        <taxon>Pseudomonadota</taxon>
        <taxon>Betaproteobacteria</taxon>
        <taxon>Burkholderiales</taxon>
        <taxon>Oxalobacteraceae</taxon>
        <taxon>Noviherbaspirillum</taxon>
    </lineage>
</organism>
<dbReference type="Pfam" id="PF13458">
    <property type="entry name" value="Peripla_BP_6"/>
    <property type="match status" value="1"/>
</dbReference>
<feature type="chain" id="PRO_5047389313" evidence="3">
    <location>
        <begin position="29"/>
        <end position="404"/>
    </location>
</feature>
<accession>A0ABY1QUL1</accession>
<dbReference type="EMBL" id="FXUL01000036">
    <property type="protein sequence ID" value="SMP80516.1"/>
    <property type="molecule type" value="Genomic_DNA"/>
</dbReference>
<dbReference type="Proteomes" id="UP001158049">
    <property type="component" value="Unassembled WGS sequence"/>
</dbReference>
<dbReference type="SUPFAM" id="SSF53822">
    <property type="entry name" value="Periplasmic binding protein-like I"/>
    <property type="match status" value="1"/>
</dbReference>
<evidence type="ECO:0000259" key="4">
    <source>
        <dbReference type="Pfam" id="PF13458"/>
    </source>
</evidence>
<reference evidence="5 6" key="1">
    <citation type="submission" date="2017-05" db="EMBL/GenBank/DDBJ databases">
        <authorList>
            <person name="Varghese N."/>
            <person name="Submissions S."/>
        </authorList>
    </citation>
    <scope>NUCLEOTIDE SEQUENCE [LARGE SCALE GENOMIC DNA]</scope>
    <source>
        <strain evidence="5 6">DSM 26001</strain>
    </source>
</reference>
<keyword evidence="6" id="KW-1185">Reference proteome</keyword>
<proteinExistence type="inferred from homology"/>
<evidence type="ECO:0000256" key="3">
    <source>
        <dbReference type="SAM" id="SignalP"/>
    </source>
</evidence>
<feature type="signal peptide" evidence="3">
    <location>
        <begin position="1"/>
        <end position="28"/>
    </location>
</feature>
<dbReference type="CDD" id="cd06327">
    <property type="entry name" value="PBP1_SBP-like"/>
    <property type="match status" value="1"/>
</dbReference>
<evidence type="ECO:0000256" key="2">
    <source>
        <dbReference type="ARBA" id="ARBA00022729"/>
    </source>
</evidence>
<evidence type="ECO:0000313" key="5">
    <source>
        <dbReference type="EMBL" id="SMP80516.1"/>
    </source>
</evidence>
<keyword evidence="2 3" id="KW-0732">Signal</keyword>
<dbReference type="InterPro" id="IPR051010">
    <property type="entry name" value="BCAA_transport"/>
</dbReference>
<name>A0ABY1QUL1_9BURK</name>
<dbReference type="Gene3D" id="3.40.50.2300">
    <property type="match status" value="2"/>
</dbReference>